<accession>A0ABS2GBN9</accession>
<gene>
    <name evidence="7 9" type="primary">recO</name>
    <name evidence="9" type="ORF">H9X83_07595</name>
</gene>
<dbReference type="PANTHER" id="PTHR33991">
    <property type="entry name" value="DNA REPAIR PROTEIN RECO"/>
    <property type="match status" value="1"/>
</dbReference>
<dbReference type="Gene3D" id="1.20.1440.120">
    <property type="entry name" value="Recombination protein O, C-terminal domain"/>
    <property type="match status" value="1"/>
</dbReference>
<comment type="function">
    <text evidence="7">Involved in DNA repair and RecF pathway recombination.</text>
</comment>
<dbReference type="InterPro" id="IPR042242">
    <property type="entry name" value="RecO_C"/>
</dbReference>
<keyword evidence="4 7" id="KW-0233">DNA recombination</keyword>
<dbReference type="HAMAP" id="MF_00201">
    <property type="entry name" value="RecO"/>
    <property type="match status" value="1"/>
</dbReference>
<dbReference type="SUPFAM" id="SSF50249">
    <property type="entry name" value="Nucleic acid-binding proteins"/>
    <property type="match status" value="1"/>
</dbReference>
<evidence type="ECO:0000256" key="2">
    <source>
        <dbReference type="ARBA" id="ARBA00021310"/>
    </source>
</evidence>
<organism evidence="9 10">
    <name type="scientific">Anaerotignum lactatifermentans</name>
    <dbReference type="NCBI Taxonomy" id="160404"/>
    <lineage>
        <taxon>Bacteria</taxon>
        <taxon>Bacillati</taxon>
        <taxon>Bacillota</taxon>
        <taxon>Clostridia</taxon>
        <taxon>Lachnospirales</taxon>
        <taxon>Anaerotignaceae</taxon>
        <taxon>Anaerotignum</taxon>
    </lineage>
</organism>
<dbReference type="Pfam" id="PF02565">
    <property type="entry name" value="RecO_C"/>
    <property type="match status" value="1"/>
</dbReference>
<dbReference type="NCBIfam" id="TIGR00613">
    <property type="entry name" value="reco"/>
    <property type="match status" value="1"/>
</dbReference>
<dbReference type="InterPro" id="IPR022572">
    <property type="entry name" value="DNA_rep/recomb_RecO_N"/>
</dbReference>
<dbReference type="SUPFAM" id="SSF57863">
    <property type="entry name" value="ArfGap/RecO-like zinc finger"/>
    <property type="match status" value="1"/>
</dbReference>
<dbReference type="EMBL" id="JACSNV010000009">
    <property type="protein sequence ID" value="MBM6878022.1"/>
    <property type="molecule type" value="Genomic_DNA"/>
</dbReference>
<evidence type="ECO:0000256" key="7">
    <source>
        <dbReference type="HAMAP-Rule" id="MF_00201"/>
    </source>
</evidence>
<sequence>MSVRKIRGIVIREQVSGESGKQLVVLAKGAGKLRLSARGAKNAKSKLLAGTQLFAYCDFTLFEGKGFLSVTQADLLESFYGLRTDVEVLSEAVYLAELVEKTCPEGMEQDDILLLLLYTLQWMAKGYIPPRLAGRIFEIKYLLMSGLFAGAECAVCQREEEPMYFSSREGAFLCGRHKDENSVMLLPAVQEAIFHVLSKEGQKIFAFRLSEEALNQLDGIMEQYLRVHVGVSLKSRHFLD</sequence>
<evidence type="ECO:0000256" key="5">
    <source>
        <dbReference type="ARBA" id="ARBA00023204"/>
    </source>
</evidence>
<reference evidence="9 10" key="1">
    <citation type="journal article" date="2021" name="Sci. Rep.">
        <title>The distribution of antibiotic resistance genes in chicken gut microbiota commensals.</title>
        <authorList>
            <person name="Juricova H."/>
            <person name="Matiasovicova J."/>
            <person name="Kubasova T."/>
            <person name="Cejkova D."/>
            <person name="Rychlik I."/>
        </authorList>
    </citation>
    <scope>NUCLEOTIDE SEQUENCE [LARGE SCALE GENOMIC DNA]</scope>
    <source>
        <strain evidence="9 10">An431b</strain>
    </source>
</reference>
<evidence type="ECO:0000259" key="8">
    <source>
        <dbReference type="Pfam" id="PF11967"/>
    </source>
</evidence>
<evidence type="ECO:0000256" key="4">
    <source>
        <dbReference type="ARBA" id="ARBA00023172"/>
    </source>
</evidence>
<protein>
    <recommendedName>
        <fullName evidence="2 7">DNA repair protein RecO</fullName>
    </recommendedName>
    <alternativeName>
        <fullName evidence="6 7">Recombination protein O</fullName>
    </alternativeName>
</protein>
<keyword evidence="10" id="KW-1185">Reference proteome</keyword>
<evidence type="ECO:0000313" key="9">
    <source>
        <dbReference type="EMBL" id="MBM6878022.1"/>
    </source>
</evidence>
<evidence type="ECO:0000313" key="10">
    <source>
        <dbReference type="Proteomes" id="UP000729290"/>
    </source>
</evidence>
<evidence type="ECO:0000256" key="1">
    <source>
        <dbReference type="ARBA" id="ARBA00007452"/>
    </source>
</evidence>
<name>A0ABS2GBN9_9FIRM</name>
<dbReference type="Gene3D" id="2.40.50.140">
    <property type="entry name" value="Nucleic acid-binding proteins"/>
    <property type="match status" value="1"/>
</dbReference>
<proteinExistence type="inferred from homology"/>
<keyword evidence="3 7" id="KW-0227">DNA damage</keyword>
<keyword evidence="5 7" id="KW-0234">DNA repair</keyword>
<feature type="domain" description="DNA replication/recombination mediator RecO N-terminal" evidence="8">
    <location>
        <begin position="1"/>
        <end position="79"/>
    </location>
</feature>
<dbReference type="Pfam" id="PF11967">
    <property type="entry name" value="RecO_N"/>
    <property type="match status" value="1"/>
</dbReference>
<evidence type="ECO:0000256" key="6">
    <source>
        <dbReference type="ARBA" id="ARBA00033409"/>
    </source>
</evidence>
<dbReference type="PANTHER" id="PTHR33991:SF1">
    <property type="entry name" value="DNA REPAIR PROTEIN RECO"/>
    <property type="match status" value="1"/>
</dbReference>
<evidence type="ECO:0000256" key="3">
    <source>
        <dbReference type="ARBA" id="ARBA00022763"/>
    </source>
</evidence>
<dbReference type="InterPro" id="IPR037278">
    <property type="entry name" value="ARFGAP/RecO"/>
</dbReference>
<dbReference type="InterPro" id="IPR003717">
    <property type="entry name" value="RecO"/>
</dbReference>
<comment type="caution">
    <text evidence="9">The sequence shown here is derived from an EMBL/GenBank/DDBJ whole genome shotgun (WGS) entry which is preliminary data.</text>
</comment>
<comment type="similarity">
    <text evidence="1 7">Belongs to the RecO family.</text>
</comment>
<dbReference type="RefSeq" id="WP_205133759.1">
    <property type="nucleotide sequence ID" value="NZ_JACSNT010000008.1"/>
</dbReference>
<dbReference type="Proteomes" id="UP000729290">
    <property type="component" value="Unassembled WGS sequence"/>
</dbReference>
<dbReference type="InterPro" id="IPR012340">
    <property type="entry name" value="NA-bd_OB-fold"/>
</dbReference>